<evidence type="ECO:0000313" key="5">
    <source>
        <dbReference type="Proteomes" id="UP000284868"/>
    </source>
</evidence>
<sequence>MKNNPNKIKIKETVHDIKTKDSKQNIKYFVKDVAIHEKEKIKANDNGKTKNDTTQDYAPNRVDEVQKATAKQSYRRTKQFIDKKRKRNKSLNGKDIIENKDSLSLIQPKQKEKLISNHKKRLSIDSKNKILTKKQKVKQTLPYSNSFQTSDTYQKRMKSFMMVKHKNKVKASKEIVKKPIQAGNILVRTWKSGAYVLTKAVHGISHLWTYGMGLIILVVITLFIGVFACLSDDGGINSEIEPLSAEVLAYEETITKYAEQYKIEEYVPILEAIMMQESGGKGNDPMQSSESGFNTKYPRKPNGITDADYSIEVGVQTFSNCLTRAKVESPADTEKLYLALQGYNYGSGYIEWAVTNFGGYTKANAKLFSDNKRAELGTDVYGDPFYVSHVMRYVSFSFRGGTKPNFDNYDAWVNKNPYAQAKLYGQCTWFAWGRFYELYGYSPGFIGDGWKCVDQLLKTHGDKFERSTTPKAGAVFSGIGRNHVGIVIDVKGDVLIIQEGNLDGKTNTFKDARKDWHTKEYTLSQLRAAMQGVIFANPK</sequence>
<dbReference type="OrthoDB" id="9812962at2"/>
<keyword evidence="5" id="KW-1185">Reference proteome</keyword>
<reference evidence="4 5" key="1">
    <citation type="submission" date="2018-08" db="EMBL/GenBank/DDBJ databases">
        <title>A genome reference for cultivated species of the human gut microbiota.</title>
        <authorList>
            <person name="Zou Y."/>
            <person name="Xue W."/>
            <person name="Luo G."/>
        </authorList>
    </citation>
    <scope>NUCLEOTIDE SEQUENCE [LARGE SCALE GENOMIC DNA]</scope>
    <source>
        <strain evidence="4 5">AF35-6BH</strain>
    </source>
</reference>
<proteinExistence type="predicted"/>
<dbReference type="InterPro" id="IPR007921">
    <property type="entry name" value="CHAP_dom"/>
</dbReference>
<evidence type="ECO:0000259" key="2">
    <source>
        <dbReference type="Pfam" id="PF05257"/>
    </source>
</evidence>
<feature type="transmembrane region" description="Helical" evidence="1">
    <location>
        <begin position="207"/>
        <end position="228"/>
    </location>
</feature>
<keyword evidence="1" id="KW-0472">Membrane</keyword>
<name>A0A415P2Z4_9FIRM</name>
<feature type="domain" description="CwlT-like lysozyme" evidence="3">
    <location>
        <begin position="245"/>
        <end position="379"/>
    </location>
</feature>
<comment type="caution">
    <text evidence="4">The sequence shown here is derived from an EMBL/GenBank/DDBJ whole genome shotgun (WGS) entry which is preliminary data.</text>
</comment>
<accession>A0A415P2Z4</accession>
<dbReference type="EMBL" id="QRPK01000069">
    <property type="protein sequence ID" value="RHM07140.1"/>
    <property type="molecule type" value="Genomic_DNA"/>
</dbReference>
<dbReference type="Pfam" id="PF05257">
    <property type="entry name" value="CHAP"/>
    <property type="match status" value="1"/>
</dbReference>
<dbReference type="RefSeq" id="WP_117517457.1">
    <property type="nucleotide sequence ID" value="NZ_QRPK01000069.1"/>
</dbReference>
<feature type="domain" description="Peptidase C51" evidence="2">
    <location>
        <begin position="423"/>
        <end position="498"/>
    </location>
</feature>
<dbReference type="InterPro" id="IPR047194">
    <property type="entry name" value="CwlT-like_lysozyme"/>
</dbReference>
<dbReference type="CDD" id="cd16891">
    <property type="entry name" value="CwlT-like"/>
    <property type="match status" value="1"/>
</dbReference>
<evidence type="ECO:0000259" key="3">
    <source>
        <dbReference type="Pfam" id="PF13702"/>
    </source>
</evidence>
<dbReference type="Gene3D" id="3.90.1720.10">
    <property type="entry name" value="endopeptidase domain like (from Nostoc punctiforme)"/>
    <property type="match status" value="1"/>
</dbReference>
<dbReference type="Proteomes" id="UP000284868">
    <property type="component" value="Unassembled WGS sequence"/>
</dbReference>
<protein>
    <submittedName>
        <fullName evidence="4">CHAP domain-containing protein</fullName>
    </submittedName>
</protein>
<dbReference type="AlphaFoldDB" id="A0A415P2Z4"/>
<evidence type="ECO:0000313" key="4">
    <source>
        <dbReference type="EMBL" id="RHM07140.1"/>
    </source>
</evidence>
<gene>
    <name evidence="4" type="ORF">DWZ83_09210</name>
</gene>
<keyword evidence="1" id="KW-0812">Transmembrane</keyword>
<dbReference type="SUPFAM" id="SSF54001">
    <property type="entry name" value="Cysteine proteinases"/>
    <property type="match status" value="1"/>
</dbReference>
<dbReference type="SUPFAM" id="SSF53955">
    <property type="entry name" value="Lysozyme-like"/>
    <property type="match status" value="1"/>
</dbReference>
<dbReference type="InterPro" id="IPR023346">
    <property type="entry name" value="Lysozyme-like_dom_sf"/>
</dbReference>
<organism evidence="4 5">
    <name type="scientific">Amedibacillus dolichus</name>
    <dbReference type="NCBI Taxonomy" id="31971"/>
    <lineage>
        <taxon>Bacteria</taxon>
        <taxon>Bacillati</taxon>
        <taxon>Bacillota</taxon>
        <taxon>Erysipelotrichia</taxon>
        <taxon>Erysipelotrichales</taxon>
        <taxon>Erysipelotrichaceae</taxon>
        <taxon>Amedibacillus</taxon>
    </lineage>
</organism>
<evidence type="ECO:0000256" key="1">
    <source>
        <dbReference type="SAM" id="Phobius"/>
    </source>
</evidence>
<keyword evidence="1" id="KW-1133">Transmembrane helix</keyword>
<dbReference type="InterPro" id="IPR038765">
    <property type="entry name" value="Papain-like_cys_pep_sf"/>
</dbReference>
<dbReference type="Gene3D" id="1.10.530.10">
    <property type="match status" value="1"/>
</dbReference>
<dbReference type="Pfam" id="PF13702">
    <property type="entry name" value="Lysozyme_like"/>
    <property type="match status" value="1"/>
</dbReference>